<dbReference type="AlphaFoldDB" id="A0A176VGS8"/>
<organism evidence="1 2">
    <name type="scientific">Marchantia polymorpha subsp. ruderalis</name>
    <dbReference type="NCBI Taxonomy" id="1480154"/>
    <lineage>
        <taxon>Eukaryota</taxon>
        <taxon>Viridiplantae</taxon>
        <taxon>Streptophyta</taxon>
        <taxon>Embryophyta</taxon>
        <taxon>Marchantiophyta</taxon>
        <taxon>Marchantiopsida</taxon>
        <taxon>Marchantiidae</taxon>
        <taxon>Marchantiales</taxon>
        <taxon>Marchantiaceae</taxon>
        <taxon>Marchantia</taxon>
    </lineage>
</organism>
<evidence type="ECO:0000313" key="2">
    <source>
        <dbReference type="Proteomes" id="UP000077202"/>
    </source>
</evidence>
<reference evidence="1" key="1">
    <citation type="submission" date="2016-03" db="EMBL/GenBank/DDBJ databases">
        <title>Mechanisms controlling the formation of the plant cell surface in tip-growing cells are functionally conserved among land plants.</title>
        <authorList>
            <person name="Honkanen S."/>
            <person name="Jones V.A."/>
            <person name="Morieri G."/>
            <person name="Champion C."/>
            <person name="Hetherington A.J."/>
            <person name="Kelly S."/>
            <person name="Saint-Marcoux D."/>
            <person name="Proust H."/>
            <person name="Prescott H."/>
            <person name="Dolan L."/>
        </authorList>
    </citation>
    <scope>NUCLEOTIDE SEQUENCE [LARGE SCALE GENOMIC DNA]</scope>
    <source>
        <tissue evidence="1">Whole gametophyte</tissue>
    </source>
</reference>
<evidence type="ECO:0000313" key="1">
    <source>
        <dbReference type="EMBL" id="OAE19582.1"/>
    </source>
</evidence>
<comment type="caution">
    <text evidence="1">The sequence shown here is derived from an EMBL/GenBank/DDBJ whole genome shotgun (WGS) entry which is preliminary data.</text>
</comment>
<keyword evidence="2" id="KW-1185">Reference proteome</keyword>
<proteinExistence type="predicted"/>
<dbReference type="Proteomes" id="UP000077202">
    <property type="component" value="Unassembled WGS sequence"/>
</dbReference>
<protein>
    <submittedName>
        <fullName evidence="1">Uncharacterized protein</fullName>
    </submittedName>
</protein>
<gene>
    <name evidence="1" type="ORF">AXG93_960s1400</name>
</gene>
<sequence>MLARIWGFLRILSPHTNILQTRTSCVNMDPSGIADLSSGWGDGGAVMTADPDLHSETELAQALDTMQSSSRTRGFDQLQPAALDCMPSPSQSNILLGKAQERTYRLLEGGGALGEMKSSHNQVPVLAYRSGYKQHSWSNGNRKLEH</sequence>
<accession>A0A176VGS8</accession>
<dbReference type="EMBL" id="LVLJ01003829">
    <property type="protein sequence ID" value="OAE19582.1"/>
    <property type="molecule type" value="Genomic_DNA"/>
</dbReference>
<name>A0A176VGS8_MARPO</name>